<dbReference type="NCBIfam" id="TIGR02937">
    <property type="entry name" value="sigma70-ECF"/>
    <property type="match status" value="1"/>
</dbReference>
<keyword evidence="3" id="KW-0731">Sigma factor</keyword>
<evidence type="ECO:0000256" key="1">
    <source>
        <dbReference type="ARBA" id="ARBA00010641"/>
    </source>
</evidence>
<dbReference type="SUPFAM" id="SSF88659">
    <property type="entry name" value="Sigma3 and sigma4 domains of RNA polymerase sigma factors"/>
    <property type="match status" value="1"/>
</dbReference>
<reference evidence="8" key="1">
    <citation type="submission" date="2015-07" db="EMBL/GenBank/DDBJ databases">
        <title>Genome sequencing of Sunxiuqinia dokdonensis strain SK.</title>
        <authorList>
            <person name="Ahn S."/>
            <person name="Kim B.-C."/>
        </authorList>
    </citation>
    <scope>NUCLEOTIDE SEQUENCE [LARGE SCALE GENOMIC DNA]</scope>
    <source>
        <strain evidence="8">SK</strain>
    </source>
</reference>
<evidence type="ECO:0000313" key="8">
    <source>
        <dbReference type="Proteomes" id="UP000036958"/>
    </source>
</evidence>
<dbReference type="OrthoDB" id="9782991at2"/>
<dbReference type="SUPFAM" id="SSF88946">
    <property type="entry name" value="Sigma2 domain of RNA polymerase sigma factors"/>
    <property type="match status" value="1"/>
</dbReference>
<protein>
    <recommendedName>
        <fullName evidence="9">RNA polymerase sigma-70 factor</fullName>
    </recommendedName>
</protein>
<keyword evidence="4" id="KW-0804">Transcription</keyword>
<dbReference type="PANTHER" id="PTHR43133:SF46">
    <property type="entry name" value="RNA POLYMERASE SIGMA-70 FACTOR ECF SUBFAMILY"/>
    <property type="match status" value="1"/>
</dbReference>
<dbReference type="InterPro" id="IPR013324">
    <property type="entry name" value="RNA_pol_sigma_r3/r4-like"/>
</dbReference>
<dbReference type="InterPro" id="IPR013249">
    <property type="entry name" value="RNA_pol_sigma70_r4_t2"/>
</dbReference>
<evidence type="ECO:0008006" key="9">
    <source>
        <dbReference type="Google" id="ProtNLM"/>
    </source>
</evidence>
<dbReference type="GO" id="GO:0016987">
    <property type="term" value="F:sigma factor activity"/>
    <property type="evidence" value="ECO:0007669"/>
    <property type="project" value="UniProtKB-KW"/>
</dbReference>
<dbReference type="Pfam" id="PF04542">
    <property type="entry name" value="Sigma70_r2"/>
    <property type="match status" value="1"/>
</dbReference>
<evidence type="ECO:0000259" key="6">
    <source>
        <dbReference type="Pfam" id="PF08281"/>
    </source>
</evidence>
<keyword evidence="8" id="KW-1185">Reference proteome</keyword>
<sequence>MKQDEKYLFSQLRSGNEKAFEYFFKTYFEQLYQYAFQITKEQFQSEEIVEDTFVMLWEKRRKIDLHGTPKSYLFQMVYNQCLNYFKHKKVGDKYRELFLYHQPVSDLSGSQSGYPLETLINQEFQEVVEKSIQKLPPQCRQIFIMSRLEGRKNKEIAVILGISVNTVKTQLLRGLKSVRSDLIDLVILFFLKK</sequence>
<feature type="domain" description="RNA polymerase sigma-70 region 2" evidence="5">
    <location>
        <begin position="24"/>
        <end position="88"/>
    </location>
</feature>
<evidence type="ECO:0000256" key="3">
    <source>
        <dbReference type="ARBA" id="ARBA00023082"/>
    </source>
</evidence>
<comment type="similarity">
    <text evidence="1">Belongs to the sigma-70 factor family. ECF subfamily.</text>
</comment>
<dbReference type="RefSeq" id="WP_157624718.1">
    <property type="nucleotide sequence ID" value="NZ_LGIA01000146.1"/>
</dbReference>
<dbReference type="Gene3D" id="1.10.10.10">
    <property type="entry name" value="Winged helix-like DNA-binding domain superfamily/Winged helix DNA-binding domain"/>
    <property type="match status" value="1"/>
</dbReference>
<dbReference type="AlphaFoldDB" id="A0A0L8V9Z3"/>
<dbReference type="GO" id="GO:0003677">
    <property type="term" value="F:DNA binding"/>
    <property type="evidence" value="ECO:0007669"/>
    <property type="project" value="InterPro"/>
</dbReference>
<accession>A0A0L8V9Z3</accession>
<name>A0A0L8V9Z3_9BACT</name>
<evidence type="ECO:0000256" key="4">
    <source>
        <dbReference type="ARBA" id="ARBA00023163"/>
    </source>
</evidence>
<organism evidence="7 8">
    <name type="scientific">Sunxiuqinia dokdonensis</name>
    <dbReference type="NCBI Taxonomy" id="1409788"/>
    <lineage>
        <taxon>Bacteria</taxon>
        <taxon>Pseudomonadati</taxon>
        <taxon>Bacteroidota</taxon>
        <taxon>Bacteroidia</taxon>
        <taxon>Marinilabiliales</taxon>
        <taxon>Prolixibacteraceae</taxon>
        <taxon>Sunxiuqinia</taxon>
    </lineage>
</organism>
<evidence type="ECO:0000256" key="2">
    <source>
        <dbReference type="ARBA" id="ARBA00023015"/>
    </source>
</evidence>
<evidence type="ECO:0000313" key="7">
    <source>
        <dbReference type="EMBL" id="KOH45295.1"/>
    </source>
</evidence>
<dbReference type="STRING" id="1409788.NC99_19030"/>
<dbReference type="InterPro" id="IPR013325">
    <property type="entry name" value="RNA_pol_sigma_r2"/>
</dbReference>
<comment type="caution">
    <text evidence="7">The sequence shown here is derived from an EMBL/GenBank/DDBJ whole genome shotgun (WGS) entry which is preliminary data.</text>
</comment>
<dbReference type="InterPro" id="IPR014327">
    <property type="entry name" value="RNA_pol_sigma70_bacteroid"/>
</dbReference>
<dbReference type="EMBL" id="LGIA01000146">
    <property type="protein sequence ID" value="KOH45295.1"/>
    <property type="molecule type" value="Genomic_DNA"/>
</dbReference>
<dbReference type="InterPro" id="IPR007627">
    <property type="entry name" value="RNA_pol_sigma70_r2"/>
</dbReference>
<dbReference type="InterPro" id="IPR036388">
    <property type="entry name" value="WH-like_DNA-bd_sf"/>
</dbReference>
<dbReference type="Proteomes" id="UP000036958">
    <property type="component" value="Unassembled WGS sequence"/>
</dbReference>
<dbReference type="GO" id="GO:0006352">
    <property type="term" value="P:DNA-templated transcription initiation"/>
    <property type="evidence" value="ECO:0007669"/>
    <property type="project" value="InterPro"/>
</dbReference>
<feature type="domain" description="RNA polymerase sigma factor 70 region 4 type 2" evidence="6">
    <location>
        <begin position="128"/>
        <end position="176"/>
    </location>
</feature>
<keyword evidence="2" id="KW-0805">Transcription regulation</keyword>
<dbReference type="InterPro" id="IPR039425">
    <property type="entry name" value="RNA_pol_sigma-70-like"/>
</dbReference>
<evidence type="ECO:0000259" key="5">
    <source>
        <dbReference type="Pfam" id="PF04542"/>
    </source>
</evidence>
<dbReference type="PANTHER" id="PTHR43133">
    <property type="entry name" value="RNA POLYMERASE ECF-TYPE SIGMA FACTO"/>
    <property type="match status" value="1"/>
</dbReference>
<dbReference type="CDD" id="cd06171">
    <property type="entry name" value="Sigma70_r4"/>
    <property type="match status" value="1"/>
</dbReference>
<dbReference type="NCBIfam" id="TIGR02985">
    <property type="entry name" value="Sig70_bacteroi1"/>
    <property type="match status" value="1"/>
</dbReference>
<dbReference type="Pfam" id="PF08281">
    <property type="entry name" value="Sigma70_r4_2"/>
    <property type="match status" value="1"/>
</dbReference>
<gene>
    <name evidence="7" type="ORF">NC99_19030</name>
</gene>
<dbReference type="Gene3D" id="1.10.1740.10">
    <property type="match status" value="1"/>
</dbReference>
<proteinExistence type="inferred from homology"/>
<dbReference type="InterPro" id="IPR014284">
    <property type="entry name" value="RNA_pol_sigma-70_dom"/>
</dbReference>